<sequence>MELLLLILGYVYVQSGIASDLCNVTYTDQISDCYNQTFFALNELPFRDNFPSIFLDLESLMELCKEKNKLDKCITSEIRNACFNSAHISQISFSKSENSSKNGTVHTLMNYLQLEYVCRGNTKQVLNQQHNCIAHQGGKCQFDYNNYATANGSGICATNVITNLCGSGAGCFAQKVLTLQSCYAETESKECSDISYQNNPIKSIQCDENAAYSDGNSLVLTLDLCTDEDKAKIEQCYKDHVFSVIPKNGFRNRFLSAIANETNLTTICESKKRLDECLGLRRNSELPIIQKCFNVEDFKNLTFVDSDLDARTFIAIYLQTDYGCEKFPNLLIEQHTCMFYQGNQCKMDLYNCSTFNAFETCAVERVTRLCGKRAGCFVRKFTALQSCSIPEICGGCHSLNVNNKTFDALCHDDINSGNQYSANIFIVVFTIILSYMFYSFNV</sequence>
<feature type="signal peptide" evidence="2">
    <location>
        <begin position="1"/>
        <end position="18"/>
    </location>
</feature>
<evidence type="ECO:0000313" key="3">
    <source>
        <dbReference type="Proteomes" id="UP000887578"/>
    </source>
</evidence>
<dbReference type="Proteomes" id="UP000887578">
    <property type="component" value="Unplaced"/>
</dbReference>
<protein>
    <submittedName>
        <fullName evidence="4">Uncharacterized protein</fullName>
    </submittedName>
</protein>
<name>A0A914QU06_9BILA</name>
<keyword evidence="2" id="KW-0732">Signal</keyword>
<reference evidence="4" key="1">
    <citation type="submission" date="2022-11" db="UniProtKB">
        <authorList>
            <consortium name="WormBaseParasite"/>
        </authorList>
    </citation>
    <scope>IDENTIFICATION</scope>
</reference>
<evidence type="ECO:0000256" key="2">
    <source>
        <dbReference type="SAM" id="SignalP"/>
    </source>
</evidence>
<proteinExistence type="predicted"/>
<keyword evidence="1" id="KW-1133">Transmembrane helix</keyword>
<keyword evidence="1" id="KW-0812">Transmembrane</keyword>
<accession>A0A914QU06</accession>
<dbReference type="WBParaSite" id="PDA_v2.g5221.t1">
    <property type="protein sequence ID" value="PDA_v2.g5221.t1"/>
    <property type="gene ID" value="PDA_v2.g5221"/>
</dbReference>
<feature type="chain" id="PRO_5037564515" evidence="2">
    <location>
        <begin position="19"/>
        <end position="442"/>
    </location>
</feature>
<evidence type="ECO:0000313" key="4">
    <source>
        <dbReference type="WBParaSite" id="PDA_v2.g5221.t1"/>
    </source>
</evidence>
<feature type="transmembrane region" description="Helical" evidence="1">
    <location>
        <begin position="420"/>
        <end position="438"/>
    </location>
</feature>
<keyword evidence="1" id="KW-0472">Membrane</keyword>
<evidence type="ECO:0000256" key="1">
    <source>
        <dbReference type="SAM" id="Phobius"/>
    </source>
</evidence>
<organism evidence="3 4">
    <name type="scientific">Panagrolaimus davidi</name>
    <dbReference type="NCBI Taxonomy" id="227884"/>
    <lineage>
        <taxon>Eukaryota</taxon>
        <taxon>Metazoa</taxon>
        <taxon>Ecdysozoa</taxon>
        <taxon>Nematoda</taxon>
        <taxon>Chromadorea</taxon>
        <taxon>Rhabditida</taxon>
        <taxon>Tylenchina</taxon>
        <taxon>Panagrolaimomorpha</taxon>
        <taxon>Panagrolaimoidea</taxon>
        <taxon>Panagrolaimidae</taxon>
        <taxon>Panagrolaimus</taxon>
    </lineage>
</organism>
<keyword evidence="3" id="KW-1185">Reference proteome</keyword>
<dbReference type="AlphaFoldDB" id="A0A914QU06"/>